<dbReference type="PROSITE" id="PS50088">
    <property type="entry name" value="ANK_REPEAT"/>
    <property type="match status" value="2"/>
</dbReference>
<dbReference type="PROSITE" id="PS50297">
    <property type="entry name" value="ANK_REP_REGION"/>
    <property type="match status" value="1"/>
</dbReference>
<evidence type="ECO:0000259" key="9">
    <source>
        <dbReference type="Pfam" id="PF24883"/>
    </source>
</evidence>
<dbReference type="Pfam" id="PF24883">
    <property type="entry name" value="NPHP3_N"/>
    <property type="match status" value="1"/>
</dbReference>
<protein>
    <recommendedName>
        <fullName evidence="9">Nephrocystin 3-like N-terminal domain-containing protein</fullName>
    </recommendedName>
</protein>
<dbReference type="AlphaFoldDB" id="A0AAD8XIF8"/>
<comment type="subcellular location">
    <subcellularLocation>
        <location evidence="1">Membrane</location>
        <topology evidence="1">Multi-pass membrane protein</topology>
    </subcellularLocation>
</comment>
<evidence type="ECO:0000256" key="6">
    <source>
        <dbReference type="ARBA" id="ARBA00023136"/>
    </source>
</evidence>
<evidence type="ECO:0000256" key="5">
    <source>
        <dbReference type="ARBA" id="ARBA00023043"/>
    </source>
</evidence>
<dbReference type="GeneID" id="85391380"/>
<keyword evidence="6 8" id="KW-0472">Membrane</keyword>
<feature type="repeat" description="ANK" evidence="7">
    <location>
        <begin position="606"/>
        <end position="638"/>
    </location>
</feature>
<accession>A0AAD8XIF8</accession>
<dbReference type="PANTHER" id="PTHR24198">
    <property type="entry name" value="ANKYRIN REPEAT AND PROTEIN KINASE DOMAIN-CONTAINING PROTEIN"/>
    <property type="match status" value="1"/>
</dbReference>
<gene>
    <name evidence="10" type="ORF">BDZ83DRAFT_608441</name>
</gene>
<keyword evidence="5 7" id="KW-0040">ANK repeat</keyword>
<dbReference type="InterPro" id="IPR036770">
    <property type="entry name" value="Ankyrin_rpt-contain_sf"/>
</dbReference>
<dbReference type="Gene3D" id="1.25.40.20">
    <property type="entry name" value="Ankyrin repeat-containing domain"/>
    <property type="match status" value="1"/>
</dbReference>
<dbReference type="Pfam" id="PF12796">
    <property type="entry name" value="Ank_2"/>
    <property type="match status" value="2"/>
</dbReference>
<name>A0AAD8XIF8_GLOAC</name>
<evidence type="ECO:0000313" key="11">
    <source>
        <dbReference type="Proteomes" id="UP001244207"/>
    </source>
</evidence>
<evidence type="ECO:0000313" key="10">
    <source>
        <dbReference type="EMBL" id="KAK1728547.1"/>
    </source>
</evidence>
<dbReference type="InterPro" id="IPR056884">
    <property type="entry name" value="NPHP3-like_N"/>
</dbReference>
<dbReference type="Proteomes" id="UP001244207">
    <property type="component" value="Unassembled WGS sequence"/>
</dbReference>
<dbReference type="Pfam" id="PF01544">
    <property type="entry name" value="CorA"/>
    <property type="match status" value="1"/>
</dbReference>
<dbReference type="Gene3D" id="1.20.58.340">
    <property type="entry name" value="Magnesium transport protein CorA, transmembrane region"/>
    <property type="match status" value="1"/>
</dbReference>
<dbReference type="RefSeq" id="XP_060368602.1">
    <property type="nucleotide sequence ID" value="XM_060507481.1"/>
</dbReference>
<dbReference type="InterPro" id="IPR002110">
    <property type="entry name" value="Ankyrin_rpt"/>
</dbReference>
<dbReference type="InterPro" id="IPR045863">
    <property type="entry name" value="CorA_TM1_TM2"/>
</dbReference>
<evidence type="ECO:0000256" key="2">
    <source>
        <dbReference type="ARBA" id="ARBA00022692"/>
    </source>
</evidence>
<proteinExistence type="predicted"/>
<dbReference type="PANTHER" id="PTHR24198:SF165">
    <property type="entry name" value="ANKYRIN REPEAT-CONTAINING PROTEIN-RELATED"/>
    <property type="match status" value="1"/>
</dbReference>
<feature type="repeat" description="ANK" evidence="7">
    <location>
        <begin position="573"/>
        <end position="605"/>
    </location>
</feature>
<dbReference type="SMART" id="SM00248">
    <property type="entry name" value="ANK"/>
    <property type="match status" value="4"/>
</dbReference>
<keyword evidence="11" id="KW-1185">Reference proteome</keyword>
<comment type="caution">
    <text evidence="10">The sequence shown here is derived from an EMBL/GenBank/DDBJ whole genome shotgun (WGS) entry which is preliminary data.</text>
</comment>
<keyword evidence="4 8" id="KW-1133">Transmembrane helix</keyword>
<dbReference type="EMBL" id="JAHMHS010000016">
    <property type="protein sequence ID" value="KAK1728547.1"/>
    <property type="molecule type" value="Genomic_DNA"/>
</dbReference>
<reference evidence="10" key="1">
    <citation type="submission" date="2021-12" db="EMBL/GenBank/DDBJ databases">
        <title>Comparative genomics, transcriptomics and evolutionary studies reveal genomic signatures of adaptation to plant cell wall in hemibiotrophic fungi.</title>
        <authorList>
            <consortium name="DOE Joint Genome Institute"/>
            <person name="Baroncelli R."/>
            <person name="Diaz J.F."/>
            <person name="Benocci T."/>
            <person name="Peng M."/>
            <person name="Battaglia E."/>
            <person name="Haridas S."/>
            <person name="Andreopoulos W."/>
            <person name="Labutti K."/>
            <person name="Pangilinan J."/>
            <person name="Floch G.L."/>
            <person name="Makela M.R."/>
            <person name="Henrissat B."/>
            <person name="Grigoriev I.V."/>
            <person name="Crouch J.A."/>
            <person name="De Vries R.P."/>
            <person name="Sukno S.A."/>
            <person name="Thon M.R."/>
        </authorList>
    </citation>
    <scope>NUCLEOTIDE SEQUENCE</scope>
    <source>
        <strain evidence="10">CBS 112980</strain>
    </source>
</reference>
<evidence type="ECO:0000256" key="3">
    <source>
        <dbReference type="ARBA" id="ARBA00022737"/>
    </source>
</evidence>
<evidence type="ECO:0000256" key="7">
    <source>
        <dbReference type="PROSITE-ProRule" id="PRU00023"/>
    </source>
</evidence>
<keyword evidence="3" id="KW-0677">Repeat</keyword>
<dbReference type="SUPFAM" id="SSF52540">
    <property type="entry name" value="P-loop containing nucleoside triphosphate hydrolases"/>
    <property type="match status" value="1"/>
</dbReference>
<organism evidence="10 11">
    <name type="scientific">Glomerella acutata</name>
    <name type="common">Colletotrichum acutatum</name>
    <dbReference type="NCBI Taxonomy" id="27357"/>
    <lineage>
        <taxon>Eukaryota</taxon>
        <taxon>Fungi</taxon>
        <taxon>Dikarya</taxon>
        <taxon>Ascomycota</taxon>
        <taxon>Pezizomycotina</taxon>
        <taxon>Sordariomycetes</taxon>
        <taxon>Hypocreomycetidae</taxon>
        <taxon>Glomerellales</taxon>
        <taxon>Glomerellaceae</taxon>
        <taxon>Colletotrichum</taxon>
        <taxon>Colletotrichum acutatum species complex</taxon>
    </lineage>
</organism>
<feature type="domain" description="Nephrocystin 3-like N-terminal" evidence="9">
    <location>
        <begin position="33"/>
        <end position="195"/>
    </location>
</feature>
<dbReference type="InterPro" id="IPR027417">
    <property type="entry name" value="P-loop_NTPase"/>
</dbReference>
<sequence>MELQSWDAFQETLPPTKHMKEIHRKKLALRHPGTCSWIFDSKVYRQWENESNKTLFCIGPPGVGKSVLAAAVIDEFKNSDSLVLFLFCENHSQQMDFLAGCLIQQLLERIDYGTDVELLSKLSGPRKDDNVGNNNGQTALESLLCHRSTKSDTERARISLVLDGLDRLDNGVSRSLLSFFSRLRAKIDIKIFATSTFDVSLATEDNSVTALPMPVSDTADLKEYVTSHVKPPASYSTPEHIEFYETILKATEGIFHVASRIVEELSPMHTKFEFQQFLRHWTQERRHLDHVFGELIEARSDHIQSSLASRVIDWLTFSHRALTMLELQHALVADVSEYLRVPPTPEKITSALHGIVTIKGEQGEQSIFFFHSAVKDYFWHERSDRAPKIHDNIVSYCLRQLSRISSDDGFCKSDEDFEERLSHNPFFLYAACHWGFHTQACSEPVAAAMRFLDNRVNVVMSSQAILIDQSSSKAPGYTQHVPQNVTGLHLAAYFGIRTAAEELLSEGTAPLSSVDTQGRTPLWWAAHYRQDKVVRLFCRSDTATLSLLVVAKEGDLIKILLDGKYNVNIADASLDTPLHHAVRRSYENIVKNLLSAAANVNVQNMGGETPLAIALNNRNSNIINLLIGKGGYTDFVNTAKFRKAHGWQDDQTLEIFRDDKTTVLRLKPEDRRSFEDWGPTERFSLQVSPFTVATDCDAYHFHRQQQILGDVPFSPRLRRLTDNLQIDELNLEIISQEDNKSHITYYIEAFMWNSPNNDEALPCKQLVLCWDVFRDEQTHQWHTKAHFTTMPHIWLPDNGAVFLRHFLVHVKHTWLAYCDANLVDLHLRKRIIESKGSDPALLDHLLENGQRWLSHRHNLSKVASSIRNFARKYCLQHNETGDLEELTEAIDQLAAAVGKKLGELDENSRDLIQLECNLVSIKEARQSVHSSTSMKRLSWITFIFLPLTFIGTLFGMNIDILDGKPKPAWWTYIPFAIVTSLLTSLVWLIFKFTELETTIETKARAWLSQIKDAATRREQQDVKSKSQFSSRSANNSSHVELSILENGQGVTNGVV</sequence>
<dbReference type="GO" id="GO:0016020">
    <property type="term" value="C:membrane"/>
    <property type="evidence" value="ECO:0007669"/>
    <property type="project" value="UniProtKB-SubCell"/>
</dbReference>
<keyword evidence="2 8" id="KW-0812">Transmembrane</keyword>
<feature type="transmembrane region" description="Helical" evidence="8">
    <location>
        <begin position="937"/>
        <end position="956"/>
    </location>
</feature>
<dbReference type="GO" id="GO:0046873">
    <property type="term" value="F:metal ion transmembrane transporter activity"/>
    <property type="evidence" value="ECO:0007669"/>
    <property type="project" value="InterPro"/>
</dbReference>
<dbReference type="InterPro" id="IPR002523">
    <property type="entry name" value="MgTranspt_CorA/ZnTranspt_ZntB"/>
</dbReference>
<dbReference type="SUPFAM" id="SSF144083">
    <property type="entry name" value="Magnesium transport protein CorA, transmembrane region"/>
    <property type="match status" value="1"/>
</dbReference>
<dbReference type="Gene3D" id="3.40.50.300">
    <property type="entry name" value="P-loop containing nucleotide triphosphate hydrolases"/>
    <property type="match status" value="1"/>
</dbReference>
<feature type="transmembrane region" description="Helical" evidence="8">
    <location>
        <begin position="968"/>
        <end position="990"/>
    </location>
</feature>
<dbReference type="SUPFAM" id="SSF48403">
    <property type="entry name" value="Ankyrin repeat"/>
    <property type="match status" value="1"/>
</dbReference>
<evidence type="ECO:0000256" key="8">
    <source>
        <dbReference type="SAM" id="Phobius"/>
    </source>
</evidence>
<evidence type="ECO:0000256" key="4">
    <source>
        <dbReference type="ARBA" id="ARBA00022989"/>
    </source>
</evidence>
<evidence type="ECO:0000256" key="1">
    <source>
        <dbReference type="ARBA" id="ARBA00004141"/>
    </source>
</evidence>